<organism evidence="2">
    <name type="scientific">Octopus bimaculoides</name>
    <name type="common">California two-spotted octopus</name>
    <dbReference type="NCBI Taxonomy" id="37653"/>
    <lineage>
        <taxon>Eukaryota</taxon>
        <taxon>Metazoa</taxon>
        <taxon>Spiralia</taxon>
        <taxon>Lophotrochozoa</taxon>
        <taxon>Mollusca</taxon>
        <taxon>Cephalopoda</taxon>
        <taxon>Coleoidea</taxon>
        <taxon>Octopodiformes</taxon>
        <taxon>Octopoda</taxon>
        <taxon>Incirrata</taxon>
        <taxon>Octopodidae</taxon>
        <taxon>Octopus</taxon>
    </lineage>
</organism>
<name>A0A0L8G7Y5_OCTBM</name>
<evidence type="ECO:0000256" key="1">
    <source>
        <dbReference type="SAM" id="Phobius"/>
    </source>
</evidence>
<evidence type="ECO:0000313" key="2">
    <source>
        <dbReference type="EMBL" id="KOF72999.1"/>
    </source>
</evidence>
<protein>
    <submittedName>
        <fullName evidence="2">Uncharacterized protein</fullName>
    </submittedName>
</protein>
<keyword evidence="1" id="KW-1133">Transmembrane helix</keyword>
<keyword evidence="1" id="KW-0812">Transmembrane</keyword>
<sequence>MTHNLMKNVSRNKKKERMISFLVHFSFLLFFSFFVCLLSLFLFVYSFYLSLFYLFCFDLFFFTCLLNYISEVDNSYFFSTFSDIQ</sequence>
<gene>
    <name evidence="2" type="ORF">OCBIM_22038546mg</name>
</gene>
<reference evidence="2" key="1">
    <citation type="submission" date="2015-07" db="EMBL/GenBank/DDBJ databases">
        <title>MeaNS - Measles Nucleotide Surveillance Program.</title>
        <authorList>
            <person name="Tran T."/>
            <person name="Druce J."/>
        </authorList>
    </citation>
    <scope>NUCLEOTIDE SEQUENCE</scope>
    <source>
        <strain evidence="2">UCB-OBI-ISO-001</strain>
        <tissue evidence="2">Gonad</tissue>
    </source>
</reference>
<accession>A0A0L8G7Y5</accession>
<feature type="transmembrane region" description="Helical" evidence="1">
    <location>
        <begin position="51"/>
        <end position="69"/>
    </location>
</feature>
<keyword evidence="1" id="KW-0472">Membrane</keyword>
<dbReference type="AlphaFoldDB" id="A0A0L8G7Y5"/>
<proteinExistence type="predicted"/>
<feature type="transmembrane region" description="Helical" evidence="1">
    <location>
        <begin position="21"/>
        <end position="45"/>
    </location>
</feature>
<dbReference type="EMBL" id="KQ423395">
    <property type="protein sequence ID" value="KOF72999.1"/>
    <property type="molecule type" value="Genomic_DNA"/>
</dbReference>